<dbReference type="PANTHER" id="PTHR43531:SF14">
    <property type="entry name" value="METHYL-ACCEPTING CHEMOTAXIS PROTEIN I-RELATED"/>
    <property type="match status" value="1"/>
</dbReference>
<evidence type="ECO:0000259" key="5">
    <source>
        <dbReference type="PROSITE" id="PS50111"/>
    </source>
</evidence>
<comment type="similarity">
    <text evidence="3">Belongs to the methyl-accepting chemotaxis (MCP) protein family.</text>
</comment>
<dbReference type="InterPro" id="IPR003660">
    <property type="entry name" value="HAMP_dom"/>
</dbReference>
<name>A0A643FH34_IDEDE</name>
<evidence type="ECO:0000256" key="2">
    <source>
        <dbReference type="ARBA" id="ARBA00022481"/>
    </source>
</evidence>
<evidence type="ECO:0000256" key="3">
    <source>
        <dbReference type="ARBA" id="ARBA00029447"/>
    </source>
</evidence>
<dbReference type="AlphaFoldDB" id="A0A643FH34"/>
<comment type="caution">
    <text evidence="7">The sequence shown here is derived from an EMBL/GenBank/DDBJ whole genome shotgun (WGS) entry which is preliminary data.</text>
</comment>
<dbReference type="SMART" id="SM00283">
    <property type="entry name" value="MA"/>
    <property type="match status" value="1"/>
</dbReference>
<dbReference type="Gene3D" id="1.10.287.950">
    <property type="entry name" value="Methyl-accepting chemotaxis protein"/>
    <property type="match status" value="1"/>
</dbReference>
<evidence type="ECO:0000259" key="6">
    <source>
        <dbReference type="PROSITE" id="PS50885"/>
    </source>
</evidence>
<feature type="domain" description="HAMP" evidence="6">
    <location>
        <begin position="209"/>
        <end position="252"/>
    </location>
</feature>
<comment type="subcellular location">
    <subcellularLocation>
        <location evidence="1">Membrane</location>
    </subcellularLocation>
</comment>
<dbReference type="RefSeq" id="WP_151122377.1">
    <property type="nucleotide sequence ID" value="NZ_CP088082.1"/>
</dbReference>
<keyword evidence="4" id="KW-0807">Transducer</keyword>
<dbReference type="InterPro" id="IPR004090">
    <property type="entry name" value="Chemotax_Me-accpt_rcpt"/>
</dbReference>
<dbReference type="Pfam" id="PF00015">
    <property type="entry name" value="MCPsignal"/>
    <property type="match status" value="1"/>
</dbReference>
<evidence type="ECO:0000313" key="8">
    <source>
        <dbReference type="Proteomes" id="UP000430120"/>
    </source>
</evidence>
<dbReference type="GO" id="GO:0005886">
    <property type="term" value="C:plasma membrane"/>
    <property type="evidence" value="ECO:0007669"/>
    <property type="project" value="TreeGrafter"/>
</dbReference>
<dbReference type="FunFam" id="1.10.287.950:FF:000001">
    <property type="entry name" value="Methyl-accepting chemotaxis sensory transducer"/>
    <property type="match status" value="1"/>
</dbReference>
<reference evidence="7 8" key="1">
    <citation type="submission" date="2019-09" db="EMBL/GenBank/DDBJ databases">
        <title>Draft genome sequences of 48 bacterial type strains from the CCUG.</title>
        <authorList>
            <person name="Tunovic T."/>
            <person name="Pineiro-Iglesias B."/>
            <person name="Unosson C."/>
            <person name="Inganas E."/>
            <person name="Ohlen M."/>
            <person name="Cardew S."/>
            <person name="Jensie-Markopoulos S."/>
            <person name="Salva-Serra F."/>
            <person name="Jaen-Luchoro D."/>
            <person name="Karlsson R."/>
            <person name="Svensson-Stadler L."/>
            <person name="Chun J."/>
            <person name="Moore E."/>
        </authorList>
    </citation>
    <scope>NUCLEOTIDE SEQUENCE [LARGE SCALE GENOMIC DNA]</scope>
    <source>
        <strain evidence="7 8">CCUG 30977</strain>
    </source>
</reference>
<proteinExistence type="inferred from homology"/>
<dbReference type="EMBL" id="VZPB01000004">
    <property type="protein sequence ID" value="KAB0584732.1"/>
    <property type="molecule type" value="Genomic_DNA"/>
</dbReference>
<dbReference type="CDD" id="cd11386">
    <property type="entry name" value="MCP_signal"/>
    <property type="match status" value="1"/>
</dbReference>
<dbReference type="Pfam" id="PF00672">
    <property type="entry name" value="HAMP"/>
    <property type="match status" value="1"/>
</dbReference>
<dbReference type="CDD" id="cd06225">
    <property type="entry name" value="HAMP"/>
    <property type="match status" value="1"/>
</dbReference>
<dbReference type="GO" id="GO:0006935">
    <property type="term" value="P:chemotaxis"/>
    <property type="evidence" value="ECO:0007669"/>
    <property type="project" value="InterPro"/>
</dbReference>
<dbReference type="SUPFAM" id="SSF58104">
    <property type="entry name" value="Methyl-accepting chemotaxis protein (MCP) signaling domain"/>
    <property type="match status" value="1"/>
</dbReference>
<organism evidence="7 8">
    <name type="scientific">Ideonella dechloratans</name>
    <dbReference type="NCBI Taxonomy" id="36863"/>
    <lineage>
        <taxon>Bacteria</taxon>
        <taxon>Pseudomonadati</taxon>
        <taxon>Pseudomonadota</taxon>
        <taxon>Betaproteobacteria</taxon>
        <taxon>Burkholderiales</taxon>
        <taxon>Sphaerotilaceae</taxon>
        <taxon>Ideonella</taxon>
    </lineage>
</organism>
<keyword evidence="2" id="KW-0488">Methylation</keyword>
<evidence type="ECO:0000256" key="1">
    <source>
        <dbReference type="ARBA" id="ARBA00004370"/>
    </source>
</evidence>
<evidence type="ECO:0000313" key="7">
    <source>
        <dbReference type="EMBL" id="KAB0584732.1"/>
    </source>
</evidence>
<feature type="domain" description="Methyl-accepting transducer" evidence="5">
    <location>
        <begin position="257"/>
        <end position="486"/>
    </location>
</feature>
<dbReference type="PANTHER" id="PTHR43531">
    <property type="entry name" value="PROTEIN ICFG"/>
    <property type="match status" value="1"/>
</dbReference>
<sequence length="505" mass="52898">MKFRTKIWMLPLAAAGVFIVGLSSAIVVGHSTQTTLAHLQNVDNPYLESMLRVGRDAEQLRMTLQSAASEGDPGKLDELKPLQADVAKAFDTAAGLEGKADSAQALRQAFNGWHDAALAATKAMLDKQDFSALLPAMQAKQADFEKQLAAQEAAARDAQAQGFTAAAQGVNRNQWLSGLTGLVVLLVLGITSHRVIVSVWRDIGSEPMELAGAVRRVAEGDLNVHIPVHPKDTRSLSASFAAMTRKLSETVHTIREATDSITTASSEIASGNLDLSARTEQTASNLQSTAGSIEQLTGSVQQSAEVANTANDLAQQAVSAASRGNEIVGSVVSNMQEISEASRKISDIIGVIDGIAFQTNILALNAAVEAARAGEQGRGFAVVAGEVRTLAQRSANAAREIKTLIHASSEKVESGSRLVQSAGSAMQEISADVEKVTRMIGDITHATQEQSSGIGLINQSVASLDGATQQNAALVEQASAAAESLKVQAQRLSGAVAIFRLANHA</sequence>
<protein>
    <submittedName>
        <fullName evidence="7">Chemotaxis protein</fullName>
    </submittedName>
</protein>
<dbReference type="InterPro" id="IPR051310">
    <property type="entry name" value="MCP_chemotaxis"/>
</dbReference>
<dbReference type="PROSITE" id="PS50111">
    <property type="entry name" value="CHEMOTAXIS_TRANSDUC_2"/>
    <property type="match status" value="1"/>
</dbReference>
<dbReference type="Proteomes" id="UP000430120">
    <property type="component" value="Unassembled WGS sequence"/>
</dbReference>
<dbReference type="PRINTS" id="PR00260">
    <property type="entry name" value="CHEMTRNSDUCR"/>
</dbReference>
<gene>
    <name evidence="7" type="ORF">F7Q92_02565</name>
</gene>
<dbReference type="GO" id="GO:0007165">
    <property type="term" value="P:signal transduction"/>
    <property type="evidence" value="ECO:0007669"/>
    <property type="project" value="UniProtKB-KW"/>
</dbReference>
<dbReference type="OrthoDB" id="8698080at2"/>
<keyword evidence="8" id="KW-1185">Reference proteome</keyword>
<dbReference type="PROSITE" id="PS50885">
    <property type="entry name" value="HAMP"/>
    <property type="match status" value="1"/>
</dbReference>
<dbReference type="InterPro" id="IPR004089">
    <property type="entry name" value="MCPsignal_dom"/>
</dbReference>
<dbReference type="GO" id="GO:0004888">
    <property type="term" value="F:transmembrane signaling receptor activity"/>
    <property type="evidence" value="ECO:0007669"/>
    <property type="project" value="InterPro"/>
</dbReference>
<evidence type="ECO:0000256" key="4">
    <source>
        <dbReference type="PROSITE-ProRule" id="PRU00284"/>
    </source>
</evidence>
<accession>A0A643FH34</accession>